<evidence type="ECO:0000313" key="3">
    <source>
        <dbReference type="Proteomes" id="UP000703269"/>
    </source>
</evidence>
<dbReference type="Proteomes" id="UP000703269">
    <property type="component" value="Unassembled WGS sequence"/>
</dbReference>
<accession>A0A9P3LB14</accession>
<dbReference type="EMBL" id="BPQB01000008">
    <property type="protein sequence ID" value="GJE88089.1"/>
    <property type="molecule type" value="Genomic_DNA"/>
</dbReference>
<comment type="caution">
    <text evidence="2">The sequence shown here is derived from an EMBL/GenBank/DDBJ whole genome shotgun (WGS) entry which is preliminary data.</text>
</comment>
<proteinExistence type="predicted"/>
<organism evidence="2 3">
    <name type="scientific">Phanerochaete sordida</name>
    <dbReference type="NCBI Taxonomy" id="48140"/>
    <lineage>
        <taxon>Eukaryota</taxon>
        <taxon>Fungi</taxon>
        <taxon>Dikarya</taxon>
        <taxon>Basidiomycota</taxon>
        <taxon>Agaricomycotina</taxon>
        <taxon>Agaricomycetes</taxon>
        <taxon>Polyporales</taxon>
        <taxon>Phanerochaetaceae</taxon>
        <taxon>Phanerochaete</taxon>
    </lineage>
</organism>
<gene>
    <name evidence="2" type="ORF">PsYK624_041720</name>
</gene>
<dbReference type="AlphaFoldDB" id="A0A9P3LB14"/>
<dbReference type="InterPro" id="IPR046528">
    <property type="entry name" value="DUF6593"/>
</dbReference>
<evidence type="ECO:0000259" key="1">
    <source>
        <dbReference type="Pfam" id="PF20236"/>
    </source>
</evidence>
<keyword evidence="3" id="KW-1185">Reference proteome</keyword>
<sequence>MELVLSHNSPTNTELSTSDGRVLYSISTPNKWTGRTTKLFKYNLSNGGFNPAGGSHELARIHWHSWRHSQLIYDGQMIDFDSFLHTTRMLSNSRAFVGPDGKSYKWTTTWRSCHLVVDEKNGATVADLKQKNLLGTKAVLEVDAAVLHMLDLVVITWIYFEKKRREDQTNQASAAASAAAASSAAAATC</sequence>
<dbReference type="OrthoDB" id="3360976at2759"/>
<dbReference type="Pfam" id="PF20236">
    <property type="entry name" value="DUF6593"/>
    <property type="match status" value="1"/>
</dbReference>
<name>A0A9P3LB14_9APHY</name>
<feature type="domain" description="DUF6593" evidence="1">
    <location>
        <begin position="8"/>
        <end position="166"/>
    </location>
</feature>
<protein>
    <recommendedName>
        <fullName evidence="1">DUF6593 domain-containing protein</fullName>
    </recommendedName>
</protein>
<evidence type="ECO:0000313" key="2">
    <source>
        <dbReference type="EMBL" id="GJE88089.1"/>
    </source>
</evidence>
<reference evidence="2 3" key="1">
    <citation type="submission" date="2021-08" db="EMBL/GenBank/DDBJ databases">
        <title>Draft Genome Sequence of Phanerochaete sordida strain YK-624.</title>
        <authorList>
            <person name="Mori T."/>
            <person name="Dohra H."/>
            <person name="Suzuki T."/>
            <person name="Kawagishi H."/>
            <person name="Hirai H."/>
        </authorList>
    </citation>
    <scope>NUCLEOTIDE SEQUENCE [LARGE SCALE GENOMIC DNA]</scope>
    <source>
        <strain evidence="2 3">YK-624</strain>
    </source>
</reference>